<keyword evidence="1" id="KW-0812">Transmembrane</keyword>
<accession>A0A9P4XJ03</accession>
<evidence type="ECO:0000313" key="3">
    <source>
        <dbReference type="Proteomes" id="UP000801864"/>
    </source>
</evidence>
<gene>
    <name evidence="2" type="ORF">CFAM422_004995</name>
</gene>
<sequence length="97" mass="10497">MALDAAADRGIIVVAKPRHTRDIDQTHSISALLLPGQAQPRPRHAYACSGTTESNPSGSYKSHCWLGHVHVSFLPASFFMMSSAFFISILFANVVQG</sequence>
<reference evidence="2 3" key="1">
    <citation type="submission" date="2018-06" db="EMBL/GenBank/DDBJ databases">
        <title>Genome analysis of cellulolytic fungus Trichoderma lentiforme CFAM-422.</title>
        <authorList>
            <person name="Steindorff A.S."/>
            <person name="Formighieri E.F."/>
            <person name="Midorikawa G.E.O."/>
            <person name="Tamietti M.S."/>
            <person name="Ramos E.Z."/>
            <person name="Silva A.S."/>
            <person name="Bon E.P.S."/>
            <person name="Mendes T.D."/>
            <person name="Damaso M.C.T."/>
            <person name="Favaro L.C.L."/>
        </authorList>
    </citation>
    <scope>NUCLEOTIDE SEQUENCE [LARGE SCALE GENOMIC DNA]</scope>
    <source>
        <strain evidence="2 3">CFAM-422</strain>
    </source>
</reference>
<feature type="transmembrane region" description="Helical" evidence="1">
    <location>
        <begin position="73"/>
        <end position="95"/>
    </location>
</feature>
<dbReference type="Proteomes" id="UP000801864">
    <property type="component" value="Unassembled WGS sequence"/>
</dbReference>
<dbReference type="EMBL" id="QLNT01000007">
    <property type="protein sequence ID" value="KAF3073284.1"/>
    <property type="molecule type" value="Genomic_DNA"/>
</dbReference>
<keyword evidence="1" id="KW-1133">Transmembrane helix</keyword>
<dbReference type="AlphaFoldDB" id="A0A9P4XJ03"/>
<keyword evidence="3" id="KW-1185">Reference proteome</keyword>
<proteinExistence type="predicted"/>
<organism evidence="2 3">
    <name type="scientific">Trichoderma lentiforme</name>
    <dbReference type="NCBI Taxonomy" id="1567552"/>
    <lineage>
        <taxon>Eukaryota</taxon>
        <taxon>Fungi</taxon>
        <taxon>Dikarya</taxon>
        <taxon>Ascomycota</taxon>
        <taxon>Pezizomycotina</taxon>
        <taxon>Sordariomycetes</taxon>
        <taxon>Hypocreomycetidae</taxon>
        <taxon>Hypocreales</taxon>
        <taxon>Hypocreaceae</taxon>
        <taxon>Trichoderma</taxon>
    </lineage>
</organism>
<protein>
    <submittedName>
        <fullName evidence="2">Uncharacterized protein</fullName>
    </submittedName>
</protein>
<evidence type="ECO:0000313" key="2">
    <source>
        <dbReference type="EMBL" id="KAF3073284.1"/>
    </source>
</evidence>
<evidence type="ECO:0000256" key="1">
    <source>
        <dbReference type="SAM" id="Phobius"/>
    </source>
</evidence>
<name>A0A9P4XJ03_9HYPO</name>
<keyword evidence="1" id="KW-0472">Membrane</keyword>
<comment type="caution">
    <text evidence="2">The sequence shown here is derived from an EMBL/GenBank/DDBJ whole genome shotgun (WGS) entry which is preliminary data.</text>
</comment>